<reference evidence="3" key="2">
    <citation type="submission" date="2022-10" db="EMBL/GenBank/DDBJ databases">
        <authorList>
            <person name="Aires J."/>
            <person name="Mesa V."/>
        </authorList>
    </citation>
    <scope>NUCLEOTIDE SEQUENCE</scope>
    <source>
        <strain evidence="3">Clostridium neonatale JD116</strain>
    </source>
</reference>
<reference evidence="2" key="1">
    <citation type="submission" date="2021-10" db="EMBL/GenBank/DDBJ databases">
        <authorList>
            <person name="Mesa V."/>
        </authorList>
    </citation>
    <scope>NUCLEOTIDE SEQUENCE</scope>
    <source>
        <strain evidence="2">CC3_PB</strain>
    </source>
</reference>
<dbReference type="Proteomes" id="UP000789738">
    <property type="component" value="Unassembled WGS sequence"/>
</dbReference>
<keyword evidence="1" id="KW-0812">Transmembrane</keyword>
<accession>A0AA86JSQ1</accession>
<keyword evidence="1" id="KW-0472">Membrane</keyword>
<dbReference type="EMBL" id="CAKJVE010000001">
    <property type="protein sequence ID" value="CAG9701708.1"/>
    <property type="molecule type" value="Genomic_DNA"/>
</dbReference>
<sequence length="39" mass="4258">MPTGSDNLLANLMKNIEKIILIIAKGVIANFIYPLLSTN</sequence>
<evidence type="ECO:0000313" key="2">
    <source>
        <dbReference type="EMBL" id="CAG9701708.1"/>
    </source>
</evidence>
<keyword evidence="1" id="KW-1133">Transmembrane helix</keyword>
<dbReference type="EMBL" id="CAMTCP010000084">
    <property type="protein sequence ID" value="CAI3547988.1"/>
    <property type="molecule type" value="Genomic_DNA"/>
</dbReference>
<evidence type="ECO:0000313" key="3">
    <source>
        <dbReference type="EMBL" id="CAI3547988.1"/>
    </source>
</evidence>
<name>A0AA86JSQ1_9CLOT</name>
<evidence type="ECO:0000313" key="4">
    <source>
        <dbReference type="Proteomes" id="UP000789738"/>
    </source>
</evidence>
<organism evidence="2 4">
    <name type="scientific">Clostridium neonatale</name>
    <dbReference type="NCBI Taxonomy" id="137838"/>
    <lineage>
        <taxon>Bacteria</taxon>
        <taxon>Bacillati</taxon>
        <taxon>Bacillota</taxon>
        <taxon>Clostridia</taxon>
        <taxon>Eubacteriales</taxon>
        <taxon>Clostridiaceae</taxon>
        <taxon>Clostridium</taxon>
    </lineage>
</organism>
<protein>
    <submittedName>
        <fullName evidence="2">Uncharacterized protein</fullName>
    </submittedName>
</protein>
<feature type="transmembrane region" description="Helical" evidence="1">
    <location>
        <begin position="19"/>
        <end position="36"/>
    </location>
</feature>
<proteinExistence type="predicted"/>
<evidence type="ECO:0000256" key="1">
    <source>
        <dbReference type="SAM" id="Phobius"/>
    </source>
</evidence>
<dbReference type="Proteomes" id="UP001189143">
    <property type="component" value="Unassembled WGS sequence"/>
</dbReference>
<gene>
    <name evidence="3" type="ORF">CNEO2_1760002</name>
    <name evidence="2" type="ORF">CNEO_10233</name>
</gene>
<comment type="caution">
    <text evidence="2">The sequence shown here is derived from an EMBL/GenBank/DDBJ whole genome shotgun (WGS) entry which is preliminary data.</text>
</comment>
<dbReference type="AlphaFoldDB" id="A0AA86JSQ1"/>